<dbReference type="Proteomes" id="UP000828108">
    <property type="component" value="Segment"/>
</dbReference>
<sequence length="65" mass="7290">MLGFQARVIEEHDQLVLKINALEEFIKGGIFETLDARQQGLLIAQLDAMGAYVHVLAVRISYFGE</sequence>
<evidence type="ECO:0000313" key="1">
    <source>
        <dbReference type="EMBL" id="UGL59841.1"/>
    </source>
</evidence>
<dbReference type="KEGG" id="vg:77926453"/>
<accession>A0AAE9C877</accession>
<dbReference type="RefSeq" id="YP_010650862.1">
    <property type="nucleotide sequence ID" value="NC_070780.1"/>
</dbReference>
<keyword evidence="2" id="KW-1185">Reference proteome</keyword>
<name>A0AAE9C877_9CAUD</name>
<dbReference type="EMBL" id="MW598459">
    <property type="protein sequence ID" value="UGL59841.1"/>
    <property type="molecule type" value="Genomic_DNA"/>
</dbReference>
<proteinExistence type="predicted"/>
<evidence type="ECO:0000313" key="2">
    <source>
        <dbReference type="Proteomes" id="UP000828108"/>
    </source>
</evidence>
<dbReference type="GeneID" id="77926453"/>
<protein>
    <submittedName>
        <fullName evidence="1">Uncharacterized protein</fullName>
    </submittedName>
</protein>
<dbReference type="InterPro" id="IPR054052">
    <property type="entry name" value="Y16Q-like"/>
</dbReference>
<reference evidence="1 2" key="1">
    <citation type="submission" date="2021-02" db="EMBL/GenBank/DDBJ databases">
        <authorList>
            <person name="Zhang R."/>
            <person name="Yu X."/>
            <person name="Xu J."/>
            <person name="Liu X."/>
        </authorList>
    </citation>
    <scope>NUCLEOTIDE SEQUENCE [LARGE SCALE GENOMIC DNA]</scope>
</reference>
<dbReference type="Pfam" id="PF21825">
    <property type="entry name" value="crAss001_48"/>
    <property type="match status" value="1"/>
</dbReference>
<organism evidence="1 2">
    <name type="scientific">Escherichia phage vB_EcoM_RZ</name>
    <dbReference type="NCBI Taxonomy" id="2893954"/>
    <lineage>
        <taxon>Viruses</taxon>
        <taxon>Duplodnaviria</taxon>
        <taxon>Heunggongvirae</taxon>
        <taxon>Uroviricota</taxon>
        <taxon>Caudoviricetes</taxon>
        <taxon>Pantevenvirales</taxon>
        <taxon>Straboviridae</taxon>
        <taxon>Tevenvirinae</taxon>
        <taxon>Gaprivervirus</taxon>
        <taxon>Gaprivervirus arezed</taxon>
    </lineage>
</organism>